<dbReference type="InterPro" id="IPR054722">
    <property type="entry name" value="PolX-like_BBD"/>
</dbReference>
<dbReference type="InterPro" id="IPR036397">
    <property type="entry name" value="RNaseH_sf"/>
</dbReference>
<keyword evidence="2" id="KW-0479">Metal-binding</keyword>
<dbReference type="PANTHER" id="PTHR42648:SF28">
    <property type="entry name" value="TRANSPOSON-ENCODED PROTEIN WITH RIBONUCLEASE H-LIKE AND RETROVIRUS ZINC FINGER-LIKE DOMAINS"/>
    <property type="match status" value="1"/>
</dbReference>
<dbReference type="EMBL" id="MH182538">
    <property type="protein sequence ID" value="AWA44885.1"/>
    <property type="molecule type" value="Genomic_DNA"/>
</dbReference>
<organism evidence="6">
    <name type="scientific">Saccharum spontaneum</name>
    <name type="common">Wild sugarcane</name>
    <dbReference type="NCBI Taxonomy" id="62335"/>
    <lineage>
        <taxon>Eukaryota</taxon>
        <taxon>Viridiplantae</taxon>
        <taxon>Streptophyta</taxon>
        <taxon>Embryophyta</taxon>
        <taxon>Tracheophyta</taxon>
        <taxon>Spermatophyta</taxon>
        <taxon>Magnoliopsida</taxon>
        <taxon>Liliopsida</taxon>
        <taxon>Poales</taxon>
        <taxon>Poaceae</taxon>
        <taxon>PACMAD clade</taxon>
        <taxon>Panicoideae</taxon>
        <taxon>Andropogonodae</taxon>
        <taxon>Andropogoneae</taxon>
        <taxon>Saccharinae</taxon>
        <taxon>Saccharum</taxon>
        <taxon>Saccharum officinarum species complex</taxon>
    </lineage>
</organism>
<feature type="domain" description="Integrase catalytic" evidence="5">
    <location>
        <begin position="476"/>
        <end position="604"/>
    </location>
</feature>
<dbReference type="InterPro" id="IPR039537">
    <property type="entry name" value="Retrotran_Ty1/copia-like"/>
</dbReference>
<dbReference type="Pfam" id="PF13976">
    <property type="entry name" value="gag_pre-integrs"/>
    <property type="match status" value="1"/>
</dbReference>
<dbReference type="PANTHER" id="PTHR42648">
    <property type="entry name" value="TRANSPOSASE, PUTATIVE-RELATED"/>
    <property type="match status" value="1"/>
</dbReference>
<dbReference type="GO" id="GO:0008233">
    <property type="term" value="F:peptidase activity"/>
    <property type="evidence" value="ECO:0007669"/>
    <property type="project" value="UniProtKB-KW"/>
</dbReference>
<feature type="region of interest" description="Disordered" evidence="4">
    <location>
        <begin position="642"/>
        <end position="672"/>
    </location>
</feature>
<gene>
    <name evidence="6" type="ORF">SS33E24_000001</name>
</gene>
<dbReference type="Pfam" id="PF00665">
    <property type="entry name" value="rve"/>
    <property type="match status" value="1"/>
</dbReference>
<dbReference type="InterPro" id="IPR012337">
    <property type="entry name" value="RNaseH-like_sf"/>
</dbReference>
<reference evidence="6" key="1">
    <citation type="submission" date="2018-04" db="EMBL/GenBank/DDBJ databases">
        <title>Comparative Analysis of Homologous Sequences of Saccharum officinarum and Saccharum spontaneum Reveals Independent Polyploidization Events.</title>
        <authorList>
            <person name="Sharma A."/>
            <person name="Song J."/>
            <person name="Lin Q."/>
            <person name="Singh R."/>
            <person name="Ramos N."/>
            <person name="Wang K."/>
            <person name="Zhang J."/>
            <person name="Ming R."/>
            <person name="Yu Q."/>
        </authorList>
    </citation>
    <scope>NUCLEOTIDE SEQUENCE</scope>
</reference>
<dbReference type="Pfam" id="PF07727">
    <property type="entry name" value="RVT_2"/>
    <property type="match status" value="1"/>
</dbReference>
<accession>A0A678TH00</accession>
<evidence type="ECO:0000256" key="4">
    <source>
        <dbReference type="SAM" id="MobiDB-lite"/>
    </source>
</evidence>
<dbReference type="Pfam" id="PF14223">
    <property type="entry name" value="Retrotran_gag_2"/>
    <property type="match status" value="2"/>
</dbReference>
<dbReference type="Gene3D" id="3.30.420.10">
    <property type="entry name" value="Ribonuclease H-like superfamily/Ribonuclease H"/>
    <property type="match status" value="1"/>
</dbReference>
<name>A0A678TH00_SACSP</name>
<keyword evidence="1" id="KW-0645">Protease</keyword>
<dbReference type="SUPFAM" id="SSF53098">
    <property type="entry name" value="Ribonuclease H-like"/>
    <property type="match status" value="1"/>
</dbReference>
<dbReference type="InterPro" id="IPR001584">
    <property type="entry name" value="Integrase_cat-core"/>
</dbReference>
<dbReference type="GO" id="GO:0015074">
    <property type="term" value="P:DNA integration"/>
    <property type="evidence" value="ECO:0007669"/>
    <property type="project" value="InterPro"/>
</dbReference>
<evidence type="ECO:0000256" key="1">
    <source>
        <dbReference type="ARBA" id="ARBA00022670"/>
    </source>
</evidence>
<keyword evidence="3" id="KW-0378">Hydrolase</keyword>
<dbReference type="GO" id="GO:0006508">
    <property type="term" value="P:proteolysis"/>
    <property type="evidence" value="ECO:0007669"/>
    <property type="project" value="UniProtKB-KW"/>
</dbReference>
<protein>
    <submittedName>
        <fullName evidence="6">Putative polyprotein</fullName>
    </submittedName>
</protein>
<dbReference type="Pfam" id="PF22936">
    <property type="entry name" value="Pol_BBD"/>
    <property type="match status" value="1"/>
</dbReference>
<dbReference type="InterPro" id="IPR013103">
    <property type="entry name" value="RVT_2"/>
</dbReference>
<dbReference type="InterPro" id="IPR025724">
    <property type="entry name" value="GAG-pre-integrase_dom"/>
</dbReference>
<evidence type="ECO:0000256" key="2">
    <source>
        <dbReference type="ARBA" id="ARBA00022723"/>
    </source>
</evidence>
<dbReference type="PROSITE" id="PS50994">
    <property type="entry name" value="INTEGRASE"/>
    <property type="match status" value="1"/>
</dbReference>
<sequence>MGELVRRRGARRRHRLLLPPAAMPYEALRKWKVLLVLWKGKSKKEMPRTRRVAADKEPLVRLRRGKCIVNIANIPTLNGTNYRVWREKYELELALGEVDYAIISPCPTEPMDPVREENKSNADFTARKRDHAEIRMKYDFEHRQWTLFNRKCLLVAKATIEEQIRGSIPECATATEYLDKIKSQFTGSTKATASSLIKKLVNEKYTGGSIREHILKMNTTASKLKEMNLKEDDFLIHLIFASLPKEYDTFIVNYNMQPERWGIERLISMCTQEEERIKSSQRATTHVANSLQGLSGTRTLQRGERTIKVANGVQADVEAIGDLSLELNNGFVLRLKEVLYVPSLRRNLISVSKLDDDGIDCHFGDGKCKILVNNKCVGLAFRQDKLYLLSLDENANNVCDENINDSPSANVTKKRKRIDDASSKLWHCRLGHISRGRMERLIKESILPHLEFSDLEQCVDCIKGKYVKKIKKNAKRSTGTLEIIHTDICGPFPVKSVDGYDSFITFTDDYSRYGYIYPIKERSEAFDKLKIFKAEVENQHDKKIKIVRSDRGGEYYGRLTPYGQITGPFAKFLQENGIVAQYSTPGEPQQNGVTERRNRTLMDMDTVEPTPVASSPVATINEHEEPVHEEVVLEDPIEPNVAHEEEQQQPNVEQVPEAPRRSQRTRRSAISNDYEVYETEEFQMGDDPISFEEAMRSDHSSKWLKAMEDEMKSMSTNKVGDLEIIPKGAKTVGCKWIYKTKYDSQGNIERFKARLVAKGFTQREEIDYNETFSPVSCKDSFRIIMALVAHYDLELHQMDVRTMFLNRDLEENVYMAQPKGFVVKGKENMGCRLKKSIYGLKQVSRQWYLKFDRTIKGSDSRIQEMQVTREYIDNKEATFLLGVLPSEGKYIFQYMPPDFAMHTASAYWSFHSHSIRMHSIQLLHIGRSTATASGNETFMTALPNSCRETPPNVDIFPGGGRGSNCPTKSRWGVLCPGLITLCCQRSSSPLRRCLWGPHTRREVLDPTSPQQFIDLATAAPELSLSAGLLMAFEVPLSWRRHPLRQEEAPPLPSSWPCGPPANRSGSSKVTLQCPATLDTAYSLALLQEEVAASAIKPDYTRLGFRPQHKPVLALPWLPGADKAKQEVLEFLNIEPTSEDTDAPDRWNLYGLGPITNCEIPNKSQRSIHVKDGLPEGNISDEDIRKFQETSDIFVGAMRNVLSDHLFDSMMHIKDAKAMWDHLNATYGASDADKELYIMESFNDYKMVANKSVVEQAHDIQCLAKELELLKCVLLDEFVARCIIAKLPSA</sequence>
<proteinExistence type="predicted"/>
<evidence type="ECO:0000259" key="5">
    <source>
        <dbReference type="PROSITE" id="PS50994"/>
    </source>
</evidence>
<dbReference type="GO" id="GO:0046872">
    <property type="term" value="F:metal ion binding"/>
    <property type="evidence" value="ECO:0007669"/>
    <property type="project" value="UniProtKB-KW"/>
</dbReference>
<dbReference type="GO" id="GO:0003676">
    <property type="term" value="F:nucleic acid binding"/>
    <property type="evidence" value="ECO:0007669"/>
    <property type="project" value="InterPro"/>
</dbReference>
<feature type="compositionally biased region" description="Low complexity" evidence="4">
    <location>
        <begin position="648"/>
        <end position="657"/>
    </location>
</feature>
<evidence type="ECO:0000256" key="3">
    <source>
        <dbReference type="ARBA" id="ARBA00022801"/>
    </source>
</evidence>
<evidence type="ECO:0000313" key="6">
    <source>
        <dbReference type="EMBL" id="AWA44885.1"/>
    </source>
</evidence>